<dbReference type="HOGENOM" id="CLU_049301_11_3_6"/>
<dbReference type="GO" id="GO:0005737">
    <property type="term" value="C:cytoplasm"/>
    <property type="evidence" value="ECO:0007669"/>
    <property type="project" value="UniProtKB-SubCell"/>
</dbReference>
<evidence type="ECO:0000256" key="5">
    <source>
        <dbReference type="PIRNR" id="PIRNR006276"/>
    </source>
</evidence>
<feature type="domain" description="UspA" evidence="6">
    <location>
        <begin position="3"/>
        <end position="144"/>
    </location>
</feature>
<organism evidence="7 8">
    <name type="scientific">Beggiatoa alba B18LD</name>
    <dbReference type="NCBI Taxonomy" id="395493"/>
    <lineage>
        <taxon>Bacteria</taxon>
        <taxon>Pseudomonadati</taxon>
        <taxon>Pseudomonadota</taxon>
        <taxon>Gammaproteobacteria</taxon>
        <taxon>Thiotrichales</taxon>
        <taxon>Thiotrichaceae</taxon>
        <taxon>Beggiatoa</taxon>
    </lineage>
</organism>
<evidence type="ECO:0000256" key="3">
    <source>
        <dbReference type="ARBA" id="ARBA00011738"/>
    </source>
</evidence>
<keyword evidence="8" id="KW-1185">Reference proteome</keyword>
<evidence type="ECO:0000313" key="8">
    <source>
        <dbReference type="Proteomes" id="UP000005744"/>
    </source>
</evidence>
<reference evidence="7 8" key="1">
    <citation type="submission" date="2011-11" db="EMBL/GenBank/DDBJ databases">
        <title>Improved High-Quality Draft sequence of Beggiatoa alba B18lD.</title>
        <authorList>
            <consortium name="US DOE Joint Genome Institute"/>
            <person name="Lucas S."/>
            <person name="Han J."/>
            <person name="Lapidus A."/>
            <person name="Cheng J.-F."/>
            <person name="Goodwin L."/>
            <person name="Pitluck S."/>
            <person name="Peters L."/>
            <person name="Mikhailova N."/>
            <person name="Held B."/>
            <person name="Detter J.C."/>
            <person name="Han C."/>
            <person name="Tapia R."/>
            <person name="Land M."/>
            <person name="Hauser L."/>
            <person name="Kyrpides N."/>
            <person name="Ivanova N."/>
            <person name="Pagani I."/>
            <person name="Samuel K."/>
            <person name="Teske A."/>
            <person name="Mueller J."/>
            <person name="Woyke T."/>
        </authorList>
    </citation>
    <scope>NUCLEOTIDE SEQUENCE [LARGE SCALE GENOMIC DNA]</scope>
    <source>
        <strain evidence="7 8">B18LD</strain>
    </source>
</reference>
<evidence type="ECO:0000313" key="7">
    <source>
        <dbReference type="EMBL" id="EIJ41330.1"/>
    </source>
</evidence>
<dbReference type="Gene3D" id="3.40.50.620">
    <property type="entry name" value="HUPs"/>
    <property type="match status" value="1"/>
</dbReference>
<dbReference type="Proteomes" id="UP000005744">
    <property type="component" value="Unassembled WGS sequence"/>
</dbReference>
<dbReference type="SUPFAM" id="SSF52402">
    <property type="entry name" value="Adenine nucleotide alpha hydrolases-like"/>
    <property type="match status" value="1"/>
</dbReference>
<accession>I3CCI7</accession>
<dbReference type="PIRSF" id="PIRSF006276">
    <property type="entry name" value="UspA"/>
    <property type="match status" value="1"/>
</dbReference>
<keyword evidence="4 5" id="KW-0963">Cytoplasm</keyword>
<dbReference type="eggNOG" id="COG0589">
    <property type="taxonomic scope" value="Bacteria"/>
</dbReference>
<dbReference type="AlphaFoldDB" id="I3CCI7"/>
<comment type="similarity">
    <text evidence="2 5">Belongs to the universal stress protein A family.</text>
</comment>
<dbReference type="Pfam" id="PF00582">
    <property type="entry name" value="Usp"/>
    <property type="match status" value="1"/>
</dbReference>
<evidence type="ECO:0000256" key="4">
    <source>
        <dbReference type="ARBA" id="ARBA00022490"/>
    </source>
</evidence>
<evidence type="ECO:0000256" key="2">
    <source>
        <dbReference type="ARBA" id="ARBA00008791"/>
    </source>
</evidence>
<name>I3CCI7_9GAMM</name>
<gene>
    <name evidence="7" type="ORF">BegalDRAFT_0411</name>
</gene>
<dbReference type="InterPro" id="IPR006015">
    <property type="entry name" value="Universal_stress_UspA"/>
</dbReference>
<evidence type="ECO:0000256" key="1">
    <source>
        <dbReference type="ARBA" id="ARBA00004496"/>
    </source>
</evidence>
<evidence type="ECO:0000259" key="6">
    <source>
        <dbReference type="Pfam" id="PF00582"/>
    </source>
</evidence>
<dbReference type="PANTHER" id="PTHR46268:SF23">
    <property type="entry name" value="UNIVERSAL STRESS PROTEIN A-RELATED"/>
    <property type="match status" value="1"/>
</dbReference>
<comment type="subcellular location">
    <subcellularLocation>
        <location evidence="1 5">Cytoplasm</location>
    </subcellularLocation>
</comment>
<dbReference type="PANTHER" id="PTHR46268">
    <property type="entry name" value="STRESS RESPONSE PROTEIN NHAX"/>
    <property type="match status" value="1"/>
</dbReference>
<sequence>MSMYKHILFATDLNTDTVSVARHAVELAQLFQARLSLAHVVTGLDTGVMLNLAPQVLTEMDLIQVQDAHQRMESLVRELGETQLTDKWLLNSGPVALQIHRLAVEQEVDLIVVASHGQHGFFKLFGSEATDILEASSCNVLVVKI</sequence>
<comment type="subunit">
    <text evidence="3">Homodimer.</text>
</comment>
<dbReference type="EMBL" id="JH600070">
    <property type="protein sequence ID" value="EIJ41330.1"/>
    <property type="molecule type" value="Genomic_DNA"/>
</dbReference>
<protein>
    <recommendedName>
        <fullName evidence="5">Universal stress protein</fullName>
    </recommendedName>
</protein>
<proteinExistence type="inferred from homology"/>
<dbReference type="STRING" id="395493.BegalDRAFT_0411"/>
<dbReference type="PRINTS" id="PR01438">
    <property type="entry name" value="UNVRSLSTRESS"/>
</dbReference>
<dbReference type="InterPro" id="IPR014729">
    <property type="entry name" value="Rossmann-like_a/b/a_fold"/>
</dbReference>
<dbReference type="InterPro" id="IPR006016">
    <property type="entry name" value="UspA"/>
</dbReference>